<dbReference type="RefSeq" id="WP_237336994.1">
    <property type="nucleotide sequence ID" value="NZ_BAABCM010000007.1"/>
</dbReference>
<organism evidence="1 2">
    <name type="scientific">Amycolatopsis tucumanensis</name>
    <dbReference type="NCBI Taxonomy" id="401106"/>
    <lineage>
        <taxon>Bacteria</taxon>
        <taxon>Bacillati</taxon>
        <taxon>Actinomycetota</taxon>
        <taxon>Actinomycetes</taxon>
        <taxon>Pseudonocardiales</taxon>
        <taxon>Pseudonocardiaceae</taxon>
        <taxon>Amycolatopsis</taxon>
    </lineage>
</organism>
<dbReference type="EMBL" id="BAABCM010000007">
    <property type="protein sequence ID" value="GAA3826563.1"/>
    <property type="molecule type" value="Genomic_DNA"/>
</dbReference>
<reference evidence="2" key="1">
    <citation type="journal article" date="2019" name="Int. J. Syst. Evol. Microbiol.">
        <title>The Global Catalogue of Microorganisms (GCM) 10K type strain sequencing project: providing services to taxonomists for standard genome sequencing and annotation.</title>
        <authorList>
            <consortium name="The Broad Institute Genomics Platform"/>
            <consortium name="The Broad Institute Genome Sequencing Center for Infectious Disease"/>
            <person name="Wu L."/>
            <person name="Ma J."/>
        </authorList>
    </citation>
    <scope>NUCLEOTIDE SEQUENCE [LARGE SCALE GENOMIC DNA]</scope>
    <source>
        <strain evidence="2">JCM 17017</strain>
    </source>
</reference>
<comment type="caution">
    <text evidence="1">The sequence shown here is derived from an EMBL/GenBank/DDBJ whole genome shotgun (WGS) entry which is preliminary data.</text>
</comment>
<proteinExistence type="predicted"/>
<evidence type="ECO:0000313" key="2">
    <source>
        <dbReference type="Proteomes" id="UP001501624"/>
    </source>
</evidence>
<keyword evidence="2" id="KW-1185">Reference proteome</keyword>
<protein>
    <submittedName>
        <fullName evidence="1">Uncharacterized protein</fullName>
    </submittedName>
</protein>
<dbReference type="Proteomes" id="UP001501624">
    <property type="component" value="Unassembled WGS sequence"/>
</dbReference>
<accession>A0ABP7ITY1</accession>
<sequence length="507" mass="57381">MEKRPTGSTRQEAAKKLAQRSALVQLPTWLWGGNFQDLAAHLGWHLEGTEDPDTWRVRLVERKRHKAARLVELKKLAHSGNVDSKGSFSELKTLPAHSQFISLPPEQINDEFERIARMDSGIGAFLAQLTLTTTASHENDLPDLIREIMKEGLFKQLPNSVAWLLKLDTMLHHRFAVPRVLLQTEENPAMFKQKPPDGHEFRSSFGLYNDTVVGLQSYLSPLLLSLSPWVWGIPATRAGGVIIYTFGKEVPGKHAHATEPLQHFHSKGLSKKTRTKVDKRDIEETMHWWVDRLNLLFTEITDPCNFRNAHDQFEPRVQFERMLSLEQLFRNIQSISSLERDPHATRIMLMDTLDTLEGMKLLSFAEMCKLSRAEETLKIIEAELPANVAKLLLPRARAGIQALRDLQDGFFLKARMSTDGNIILPDKKGGTEQVTKEKAVAQWLRVLRNAGHGFGGRGSGGSPRDQVLLLVHDANIPPDISDLAYLYLLRLVTFPELLRRFDPSLGT</sequence>
<evidence type="ECO:0000313" key="1">
    <source>
        <dbReference type="EMBL" id="GAA3826563.1"/>
    </source>
</evidence>
<name>A0ABP7ITY1_9PSEU</name>
<gene>
    <name evidence="1" type="ORF">GCM10022380_51560</name>
</gene>